<keyword evidence="5" id="KW-1185">Reference proteome</keyword>
<proteinExistence type="predicted"/>
<accession>A0A814B0V5</accession>
<evidence type="ECO:0000313" key="2">
    <source>
        <dbReference type="EMBL" id="CAF1250087.1"/>
    </source>
</evidence>
<comment type="caution">
    <text evidence="1">The sequence shown here is derived from an EMBL/GenBank/DDBJ whole genome shotgun (WGS) entry which is preliminary data.</text>
</comment>
<evidence type="ECO:0000313" key="3">
    <source>
        <dbReference type="EMBL" id="CAF3699557.1"/>
    </source>
</evidence>
<name>A0A814B0V5_9BILA</name>
<evidence type="ECO:0000313" key="1">
    <source>
        <dbReference type="EMBL" id="CAF0920115.1"/>
    </source>
</evidence>
<reference evidence="1" key="1">
    <citation type="submission" date="2021-02" db="EMBL/GenBank/DDBJ databases">
        <authorList>
            <person name="Nowell W R."/>
        </authorList>
    </citation>
    <scope>NUCLEOTIDE SEQUENCE</scope>
</reference>
<dbReference type="EMBL" id="CAJNOQ010001801">
    <property type="protein sequence ID" value="CAF0920115.1"/>
    <property type="molecule type" value="Genomic_DNA"/>
</dbReference>
<dbReference type="EMBL" id="CAJOBC010001801">
    <property type="protein sequence ID" value="CAF3699557.1"/>
    <property type="molecule type" value="Genomic_DNA"/>
</dbReference>
<dbReference type="EMBL" id="CAJNOK010016706">
    <property type="protein sequence ID" value="CAF1250087.1"/>
    <property type="molecule type" value="Genomic_DNA"/>
</dbReference>
<dbReference type="Proteomes" id="UP000682733">
    <property type="component" value="Unassembled WGS sequence"/>
</dbReference>
<dbReference type="AlphaFoldDB" id="A0A814B0V5"/>
<protein>
    <submittedName>
        <fullName evidence="1">Uncharacterized protein</fullName>
    </submittedName>
</protein>
<dbReference type="OrthoDB" id="10036531at2759"/>
<dbReference type="Proteomes" id="UP000681722">
    <property type="component" value="Unassembled WGS sequence"/>
</dbReference>
<dbReference type="EMBL" id="CAJOBA010038256">
    <property type="protein sequence ID" value="CAF4057580.1"/>
    <property type="molecule type" value="Genomic_DNA"/>
</dbReference>
<evidence type="ECO:0000313" key="4">
    <source>
        <dbReference type="EMBL" id="CAF4057580.1"/>
    </source>
</evidence>
<dbReference type="Proteomes" id="UP000663829">
    <property type="component" value="Unassembled WGS sequence"/>
</dbReference>
<dbReference type="Proteomes" id="UP000677228">
    <property type="component" value="Unassembled WGS sequence"/>
</dbReference>
<organism evidence="1 5">
    <name type="scientific">Didymodactylos carnosus</name>
    <dbReference type="NCBI Taxonomy" id="1234261"/>
    <lineage>
        <taxon>Eukaryota</taxon>
        <taxon>Metazoa</taxon>
        <taxon>Spiralia</taxon>
        <taxon>Gnathifera</taxon>
        <taxon>Rotifera</taxon>
        <taxon>Eurotatoria</taxon>
        <taxon>Bdelloidea</taxon>
        <taxon>Philodinida</taxon>
        <taxon>Philodinidae</taxon>
        <taxon>Didymodactylos</taxon>
    </lineage>
</organism>
<evidence type="ECO:0000313" key="5">
    <source>
        <dbReference type="Proteomes" id="UP000663829"/>
    </source>
</evidence>
<gene>
    <name evidence="1" type="ORF">GPM918_LOCUS9605</name>
    <name evidence="2" type="ORF">OVA965_LOCUS26237</name>
    <name evidence="3" type="ORF">SRO942_LOCUS9606</name>
    <name evidence="4" type="ORF">TMI583_LOCUS26972</name>
</gene>
<sequence>MGKARDYIQHPSGPFFRLTRQEWSTAVKKYPDLLNDTDISSEEYSATASINVGVDGCFDNQTILNQFERLLLEFKKDFKNNLIQVGVDNARTHTVKEYNLQDFGMRPGTRCPVKIIQYIDEKNKKQILNCYFTSGPFKGQSKGLLQTAQDLTLTVSEKK</sequence>